<dbReference type="GO" id="GO:0045454">
    <property type="term" value="P:cell redox homeostasis"/>
    <property type="evidence" value="ECO:0007669"/>
    <property type="project" value="TreeGrafter"/>
</dbReference>
<dbReference type="CDD" id="cd02947">
    <property type="entry name" value="TRX_family"/>
    <property type="match status" value="1"/>
</dbReference>
<evidence type="ECO:0000256" key="1">
    <source>
        <dbReference type="ARBA" id="ARBA00008987"/>
    </source>
</evidence>
<dbReference type="EMBL" id="JACGWK010000013">
    <property type="protein sequence ID" value="KAL0318319.1"/>
    <property type="molecule type" value="Genomic_DNA"/>
</dbReference>
<dbReference type="SUPFAM" id="SSF52833">
    <property type="entry name" value="Thioredoxin-like"/>
    <property type="match status" value="1"/>
</dbReference>
<comment type="similarity">
    <text evidence="1">Belongs to the thioredoxin family.</text>
</comment>
<dbReference type="PROSITE" id="PS51352">
    <property type="entry name" value="THIOREDOXIN_2"/>
    <property type="match status" value="1"/>
</dbReference>
<dbReference type="AlphaFoldDB" id="A0AAW2LGQ0"/>
<evidence type="ECO:0000256" key="2">
    <source>
        <dbReference type="ARBA" id="ARBA00022448"/>
    </source>
</evidence>
<comment type="caution">
    <text evidence="7">The sequence shown here is derived from an EMBL/GenBank/DDBJ whole genome shotgun (WGS) entry which is preliminary data.</text>
</comment>
<gene>
    <name evidence="7" type="ORF">Sangu_1988100</name>
</gene>
<proteinExistence type="inferred from homology"/>
<protein>
    <submittedName>
        <fullName evidence="7">Thioredoxin-like 1-1, chloroplastic</fullName>
    </submittedName>
</protein>
<dbReference type="PANTHER" id="PTHR43601">
    <property type="entry name" value="THIOREDOXIN, MITOCHONDRIAL"/>
    <property type="match status" value="1"/>
</dbReference>
<dbReference type="Pfam" id="PF00085">
    <property type="entry name" value="Thioredoxin"/>
    <property type="match status" value="1"/>
</dbReference>
<dbReference type="FunFam" id="3.40.30.10:FF:000199">
    <property type="entry name" value="Thioredoxin-like 1-2, chloroplastic"/>
    <property type="match status" value="1"/>
</dbReference>
<evidence type="ECO:0000256" key="3">
    <source>
        <dbReference type="ARBA" id="ARBA00022982"/>
    </source>
</evidence>
<evidence type="ECO:0000256" key="5">
    <source>
        <dbReference type="ARBA" id="ARBA00023284"/>
    </source>
</evidence>
<organism evidence="7">
    <name type="scientific">Sesamum angustifolium</name>
    <dbReference type="NCBI Taxonomy" id="2727405"/>
    <lineage>
        <taxon>Eukaryota</taxon>
        <taxon>Viridiplantae</taxon>
        <taxon>Streptophyta</taxon>
        <taxon>Embryophyta</taxon>
        <taxon>Tracheophyta</taxon>
        <taxon>Spermatophyta</taxon>
        <taxon>Magnoliopsida</taxon>
        <taxon>eudicotyledons</taxon>
        <taxon>Gunneridae</taxon>
        <taxon>Pentapetalae</taxon>
        <taxon>asterids</taxon>
        <taxon>lamiids</taxon>
        <taxon>Lamiales</taxon>
        <taxon>Pedaliaceae</taxon>
        <taxon>Sesamum</taxon>
    </lineage>
</organism>
<dbReference type="InterPro" id="IPR013766">
    <property type="entry name" value="Thioredoxin_domain"/>
</dbReference>
<feature type="domain" description="Thioredoxin" evidence="6">
    <location>
        <begin position="63"/>
        <end position="202"/>
    </location>
</feature>
<evidence type="ECO:0000259" key="6">
    <source>
        <dbReference type="PROSITE" id="PS51352"/>
    </source>
</evidence>
<dbReference type="GO" id="GO:0009507">
    <property type="term" value="C:chloroplast"/>
    <property type="evidence" value="ECO:0007669"/>
    <property type="project" value="UniProtKB-ARBA"/>
</dbReference>
<reference evidence="7" key="1">
    <citation type="submission" date="2020-06" db="EMBL/GenBank/DDBJ databases">
        <authorList>
            <person name="Li T."/>
            <person name="Hu X."/>
            <person name="Zhang T."/>
            <person name="Song X."/>
            <person name="Zhang H."/>
            <person name="Dai N."/>
            <person name="Sheng W."/>
            <person name="Hou X."/>
            <person name="Wei L."/>
        </authorList>
    </citation>
    <scope>NUCLEOTIDE SEQUENCE</scope>
    <source>
        <strain evidence="7">G01</strain>
        <tissue evidence="7">Leaf</tissue>
    </source>
</reference>
<keyword evidence="3" id="KW-0249">Electron transport</keyword>
<reference evidence="7" key="2">
    <citation type="journal article" date="2024" name="Plant">
        <title>Genomic evolution and insights into agronomic trait innovations of Sesamum species.</title>
        <authorList>
            <person name="Miao H."/>
            <person name="Wang L."/>
            <person name="Qu L."/>
            <person name="Liu H."/>
            <person name="Sun Y."/>
            <person name="Le M."/>
            <person name="Wang Q."/>
            <person name="Wei S."/>
            <person name="Zheng Y."/>
            <person name="Lin W."/>
            <person name="Duan Y."/>
            <person name="Cao H."/>
            <person name="Xiong S."/>
            <person name="Wang X."/>
            <person name="Wei L."/>
            <person name="Li C."/>
            <person name="Ma Q."/>
            <person name="Ju M."/>
            <person name="Zhao R."/>
            <person name="Li G."/>
            <person name="Mu C."/>
            <person name="Tian Q."/>
            <person name="Mei H."/>
            <person name="Zhang T."/>
            <person name="Gao T."/>
            <person name="Zhang H."/>
        </authorList>
    </citation>
    <scope>NUCLEOTIDE SEQUENCE</scope>
    <source>
        <strain evidence="7">G01</strain>
    </source>
</reference>
<evidence type="ECO:0000313" key="7">
    <source>
        <dbReference type="EMBL" id="KAL0318319.1"/>
    </source>
</evidence>
<dbReference type="PANTHER" id="PTHR43601:SF17">
    <property type="entry name" value="THIOREDOXIN-LIKE 1-2, CHLOROPLASTIC"/>
    <property type="match status" value="1"/>
</dbReference>
<name>A0AAW2LGQ0_9LAMI</name>
<accession>A0AAW2LGQ0</accession>
<dbReference type="Gene3D" id="3.40.30.10">
    <property type="entry name" value="Glutaredoxin"/>
    <property type="match status" value="1"/>
</dbReference>
<keyword evidence="2" id="KW-0813">Transport</keyword>
<keyword evidence="5" id="KW-0676">Redox-active center</keyword>
<sequence>MSCCLKAGFSVYGSSVLTVENRAKGSFRVCSSIETLQFKEPIPKEFLAKTLHVSDQKPVDSFSLKAPKLDPFNAQPSLCSGTALRWWEKSLHPNMIEIQSAQELVISLLNAGDRLVVLDFYSPGCGGCKTLHPKICQLAEMNSNAIFLKVNYEQHKPMCYALHVHVLPFFRFYKGEDGRLCSFSCTNATIKKFKDALAKHGNDRSRSSIGGPTKGLHESELLALASNGLISRDFSDEFKCESYSRRRIGVGLEFRDSSMEFLEQSRALGFFRYKPCIFGLEEI</sequence>
<dbReference type="InterPro" id="IPR036249">
    <property type="entry name" value="Thioredoxin-like_sf"/>
</dbReference>
<keyword evidence="4" id="KW-1015">Disulfide bond</keyword>
<evidence type="ECO:0000256" key="4">
    <source>
        <dbReference type="ARBA" id="ARBA00023157"/>
    </source>
</evidence>